<dbReference type="Proteomes" id="UP000031307">
    <property type="component" value="Unassembled WGS sequence"/>
</dbReference>
<evidence type="ECO:0000313" key="1">
    <source>
        <dbReference type="EMBL" id="KIA76712.1"/>
    </source>
</evidence>
<organism evidence="1 2">
    <name type="scientific">Parachlamydia acanthamoebae</name>
    <dbReference type="NCBI Taxonomy" id="83552"/>
    <lineage>
        <taxon>Bacteria</taxon>
        <taxon>Pseudomonadati</taxon>
        <taxon>Chlamydiota</taxon>
        <taxon>Chlamydiia</taxon>
        <taxon>Parachlamydiales</taxon>
        <taxon>Parachlamydiaceae</taxon>
        <taxon>Parachlamydia</taxon>
    </lineage>
</organism>
<protein>
    <submittedName>
        <fullName evidence="1">Uncharacterized protein</fullName>
    </submittedName>
</protein>
<accession>A0A0C1E5Y7</accession>
<comment type="caution">
    <text evidence="1">The sequence shown here is derived from an EMBL/GenBank/DDBJ whole genome shotgun (WGS) entry which is preliminary data.</text>
</comment>
<evidence type="ECO:0000313" key="2">
    <source>
        <dbReference type="Proteomes" id="UP000031307"/>
    </source>
</evidence>
<sequence>MHLLCLLQTRYPSLVKKRKPSTTCQRVKWHFSKITLFLK</sequence>
<gene>
    <name evidence="1" type="ORF">DB43_HL00210</name>
</gene>
<reference evidence="1 2" key="1">
    <citation type="journal article" date="2014" name="Mol. Biol. Evol.">
        <title>Massive expansion of Ubiquitination-related gene families within the Chlamydiae.</title>
        <authorList>
            <person name="Domman D."/>
            <person name="Collingro A."/>
            <person name="Lagkouvardos I."/>
            <person name="Gehre L."/>
            <person name="Weinmaier T."/>
            <person name="Rattei T."/>
            <person name="Subtil A."/>
            <person name="Horn M."/>
        </authorList>
    </citation>
    <scope>NUCLEOTIDE SEQUENCE [LARGE SCALE GENOMIC DNA]</scope>
    <source>
        <strain evidence="1 2">OEW1</strain>
    </source>
</reference>
<proteinExistence type="predicted"/>
<dbReference type="EMBL" id="JSAM01000107">
    <property type="protein sequence ID" value="KIA76712.1"/>
    <property type="molecule type" value="Genomic_DNA"/>
</dbReference>
<name>A0A0C1E5Y7_9BACT</name>
<dbReference type="AlphaFoldDB" id="A0A0C1E5Y7"/>